<feature type="domain" description="Zn(2)-C6 fungal-type" evidence="5">
    <location>
        <begin position="55"/>
        <end position="84"/>
    </location>
</feature>
<feature type="domain" description="Zn(2)-C6 fungal-type" evidence="5">
    <location>
        <begin position="6"/>
        <end position="38"/>
    </location>
</feature>
<dbReference type="InterPro" id="IPR036864">
    <property type="entry name" value="Zn2-C6_fun-type_DNA-bd_sf"/>
</dbReference>
<dbReference type="PROSITE" id="PS50048">
    <property type="entry name" value="ZN2_CY6_FUNGAL_2"/>
    <property type="match status" value="2"/>
</dbReference>
<evidence type="ECO:0000256" key="4">
    <source>
        <dbReference type="ARBA" id="ARBA00023242"/>
    </source>
</evidence>
<dbReference type="AlphaFoldDB" id="A0A9P6HF65"/>
<dbReference type="GO" id="GO:0008270">
    <property type="term" value="F:zinc ion binding"/>
    <property type="evidence" value="ECO:0007669"/>
    <property type="project" value="InterPro"/>
</dbReference>
<gene>
    <name evidence="6" type="ORF">BJ322DRAFT_829801</name>
</gene>
<dbReference type="GO" id="GO:0003677">
    <property type="term" value="F:DNA binding"/>
    <property type="evidence" value="ECO:0007669"/>
    <property type="project" value="UniProtKB-KW"/>
</dbReference>
<dbReference type="GO" id="GO:0000981">
    <property type="term" value="F:DNA-binding transcription factor activity, RNA polymerase II-specific"/>
    <property type="evidence" value="ECO:0007669"/>
    <property type="project" value="InterPro"/>
</dbReference>
<dbReference type="SMART" id="SM00066">
    <property type="entry name" value="GAL4"/>
    <property type="match status" value="2"/>
</dbReference>
<dbReference type="OrthoDB" id="2017365at2759"/>
<evidence type="ECO:0000256" key="1">
    <source>
        <dbReference type="ARBA" id="ARBA00023015"/>
    </source>
</evidence>
<keyword evidence="3" id="KW-0804">Transcription</keyword>
<evidence type="ECO:0000256" key="3">
    <source>
        <dbReference type="ARBA" id="ARBA00023163"/>
    </source>
</evidence>
<proteinExistence type="predicted"/>
<name>A0A9P6HF65_9AGAM</name>
<dbReference type="EMBL" id="WIUZ02000007">
    <property type="protein sequence ID" value="KAF9785434.1"/>
    <property type="molecule type" value="Genomic_DNA"/>
</dbReference>
<dbReference type="PANTHER" id="PTHR31069:SF32">
    <property type="entry name" value="ARGININE METABOLISM REGULATION PROTEIN II"/>
    <property type="match status" value="1"/>
</dbReference>
<comment type="caution">
    <text evidence="6">The sequence shown here is derived from an EMBL/GenBank/DDBJ whole genome shotgun (WGS) entry which is preliminary data.</text>
</comment>
<keyword evidence="1" id="KW-0805">Transcription regulation</keyword>
<dbReference type="CDD" id="cd00067">
    <property type="entry name" value="GAL4"/>
    <property type="match status" value="2"/>
</dbReference>
<evidence type="ECO:0000259" key="5">
    <source>
        <dbReference type="PROSITE" id="PS50048"/>
    </source>
</evidence>
<sequence length="416" mass="46106">MSAKGACSACRTRKVKCTPSSTPRCERCTTLGVKYCVYESVKKRGAGGTLRAGEACNRCRSRKTKCDAKRPCTRCIEGGIASECEDEIIDASSNPFSQPRFLLWNKPDPSLPMNLSKERWTVGDAVPGSSTNTNTATAIQPTLGEVLSAPALSRSSPPSLVSPVSRLHAVNEVETHRPYSVALPPFSIPLPRIHTRIPPEPHIALLLMGAERLQLSDVALGELDMKFRISALCRLSKLGIRFTSGRQQAMLGGDTSGIIIHPFFIPAAQALGMYFCEGMESSPAMVRLHAKHIQICLEWLAEIFKGNDWELRAQVALWVTSASITLSLNDYYIPLYMQRGCEAINTGGLRFIPTYGRPPAFSEDLHEKLSVLSQIIYFENFLFLTHGGEEPKMTARIEEEFRHQLPYTHYCSKFAH</sequence>
<dbReference type="PROSITE" id="PS00463">
    <property type="entry name" value="ZN2_CY6_FUNGAL_1"/>
    <property type="match status" value="2"/>
</dbReference>
<reference evidence="6" key="2">
    <citation type="submission" date="2020-11" db="EMBL/GenBank/DDBJ databases">
        <authorList>
            <consortium name="DOE Joint Genome Institute"/>
            <person name="Kuo A."/>
            <person name="Miyauchi S."/>
            <person name="Kiss E."/>
            <person name="Drula E."/>
            <person name="Kohler A."/>
            <person name="Sanchez-Garcia M."/>
            <person name="Andreopoulos B."/>
            <person name="Barry K.W."/>
            <person name="Bonito G."/>
            <person name="Buee M."/>
            <person name="Carver A."/>
            <person name="Chen C."/>
            <person name="Cichocki N."/>
            <person name="Clum A."/>
            <person name="Culley D."/>
            <person name="Crous P.W."/>
            <person name="Fauchery L."/>
            <person name="Girlanda M."/>
            <person name="Hayes R."/>
            <person name="Keri Z."/>
            <person name="Labutti K."/>
            <person name="Lipzen A."/>
            <person name="Lombard V."/>
            <person name="Magnuson J."/>
            <person name="Maillard F."/>
            <person name="Morin E."/>
            <person name="Murat C."/>
            <person name="Nolan M."/>
            <person name="Ohm R."/>
            <person name="Pangilinan J."/>
            <person name="Pereira M."/>
            <person name="Perotto S."/>
            <person name="Peter M."/>
            <person name="Riley R."/>
            <person name="Sitrit Y."/>
            <person name="Stielow B."/>
            <person name="Szollosi G."/>
            <person name="Zifcakova L."/>
            <person name="Stursova M."/>
            <person name="Spatafora J.W."/>
            <person name="Tedersoo L."/>
            <person name="Vaario L.-M."/>
            <person name="Yamada A."/>
            <person name="Yan M."/>
            <person name="Wang P."/>
            <person name="Xu J."/>
            <person name="Bruns T."/>
            <person name="Baldrian P."/>
            <person name="Vilgalys R."/>
            <person name="Henrissat B."/>
            <person name="Grigoriev I.V."/>
            <person name="Hibbett D."/>
            <person name="Nagy L.G."/>
            <person name="Martin F.M."/>
        </authorList>
    </citation>
    <scope>NUCLEOTIDE SEQUENCE</scope>
    <source>
        <strain evidence="6">UH-Tt-Lm1</strain>
    </source>
</reference>
<dbReference type="Pfam" id="PF00172">
    <property type="entry name" value="Zn_clus"/>
    <property type="match status" value="2"/>
</dbReference>
<dbReference type="Proteomes" id="UP000736335">
    <property type="component" value="Unassembled WGS sequence"/>
</dbReference>
<keyword evidence="7" id="KW-1185">Reference proteome</keyword>
<dbReference type="PANTHER" id="PTHR31069">
    <property type="entry name" value="OLEATE-ACTIVATED TRANSCRIPTION FACTOR 1-RELATED"/>
    <property type="match status" value="1"/>
</dbReference>
<evidence type="ECO:0000313" key="7">
    <source>
        <dbReference type="Proteomes" id="UP000736335"/>
    </source>
</evidence>
<organism evidence="6 7">
    <name type="scientific">Thelephora terrestris</name>
    <dbReference type="NCBI Taxonomy" id="56493"/>
    <lineage>
        <taxon>Eukaryota</taxon>
        <taxon>Fungi</taxon>
        <taxon>Dikarya</taxon>
        <taxon>Basidiomycota</taxon>
        <taxon>Agaricomycotina</taxon>
        <taxon>Agaricomycetes</taxon>
        <taxon>Thelephorales</taxon>
        <taxon>Thelephoraceae</taxon>
        <taxon>Thelephora</taxon>
    </lineage>
</organism>
<keyword evidence="4" id="KW-0539">Nucleus</keyword>
<dbReference type="InterPro" id="IPR001138">
    <property type="entry name" value="Zn2Cys6_DnaBD"/>
</dbReference>
<accession>A0A9P6HF65</accession>
<reference evidence="6" key="1">
    <citation type="journal article" date="2020" name="Nat. Commun.">
        <title>Large-scale genome sequencing of mycorrhizal fungi provides insights into the early evolution of symbiotic traits.</title>
        <authorList>
            <person name="Miyauchi S."/>
            <person name="Kiss E."/>
            <person name="Kuo A."/>
            <person name="Drula E."/>
            <person name="Kohler A."/>
            <person name="Sanchez-Garcia M."/>
            <person name="Morin E."/>
            <person name="Andreopoulos B."/>
            <person name="Barry K.W."/>
            <person name="Bonito G."/>
            <person name="Buee M."/>
            <person name="Carver A."/>
            <person name="Chen C."/>
            <person name="Cichocki N."/>
            <person name="Clum A."/>
            <person name="Culley D."/>
            <person name="Crous P.W."/>
            <person name="Fauchery L."/>
            <person name="Girlanda M."/>
            <person name="Hayes R.D."/>
            <person name="Keri Z."/>
            <person name="LaButti K."/>
            <person name="Lipzen A."/>
            <person name="Lombard V."/>
            <person name="Magnuson J."/>
            <person name="Maillard F."/>
            <person name="Murat C."/>
            <person name="Nolan M."/>
            <person name="Ohm R.A."/>
            <person name="Pangilinan J."/>
            <person name="Pereira M.F."/>
            <person name="Perotto S."/>
            <person name="Peter M."/>
            <person name="Pfister S."/>
            <person name="Riley R."/>
            <person name="Sitrit Y."/>
            <person name="Stielow J.B."/>
            <person name="Szollosi G."/>
            <person name="Zifcakova L."/>
            <person name="Stursova M."/>
            <person name="Spatafora J.W."/>
            <person name="Tedersoo L."/>
            <person name="Vaario L.M."/>
            <person name="Yamada A."/>
            <person name="Yan M."/>
            <person name="Wang P."/>
            <person name="Xu J."/>
            <person name="Bruns T."/>
            <person name="Baldrian P."/>
            <person name="Vilgalys R."/>
            <person name="Dunand C."/>
            <person name="Henrissat B."/>
            <person name="Grigoriev I.V."/>
            <person name="Hibbett D."/>
            <person name="Nagy L.G."/>
            <person name="Martin F.M."/>
        </authorList>
    </citation>
    <scope>NUCLEOTIDE SEQUENCE</scope>
    <source>
        <strain evidence="6">UH-Tt-Lm1</strain>
    </source>
</reference>
<dbReference type="Gene3D" id="4.10.240.10">
    <property type="entry name" value="Zn(2)-C6 fungal-type DNA-binding domain"/>
    <property type="match status" value="2"/>
</dbReference>
<evidence type="ECO:0000256" key="2">
    <source>
        <dbReference type="ARBA" id="ARBA00023125"/>
    </source>
</evidence>
<keyword evidence="2" id="KW-0238">DNA-binding</keyword>
<dbReference type="SUPFAM" id="SSF57701">
    <property type="entry name" value="Zn2/Cys6 DNA-binding domain"/>
    <property type="match status" value="2"/>
</dbReference>
<protein>
    <recommendedName>
        <fullName evidence="5">Zn(2)-C6 fungal-type domain-containing protein</fullName>
    </recommendedName>
</protein>
<dbReference type="InterPro" id="IPR050675">
    <property type="entry name" value="OAF3"/>
</dbReference>
<evidence type="ECO:0000313" key="6">
    <source>
        <dbReference type="EMBL" id="KAF9785434.1"/>
    </source>
</evidence>